<feature type="region of interest" description="Disordered" evidence="1">
    <location>
        <begin position="1"/>
        <end position="20"/>
    </location>
</feature>
<dbReference type="AlphaFoldDB" id="A0A6A6CUA7"/>
<dbReference type="GeneID" id="54558527"/>
<sequence length="137" mass="15674">MTATSSTNGDAAGDENEKPLSLLDLPPEIWSDIVKMVVDEEPKIKDLCRLQGSQRPANGHQPRITQLLKTIGWQNRQHIGGLRVSDSFTPARDIDLYTYYLRQVFEWDFGFVLEQLDEPSQLSVHEDPTFKVRFLSK</sequence>
<gene>
    <name evidence="2" type="ORF">M409DRAFT_20165</name>
</gene>
<keyword evidence="3" id="KW-1185">Reference proteome</keyword>
<dbReference type="RefSeq" id="XP_033670639.1">
    <property type="nucleotide sequence ID" value="XM_033805255.1"/>
</dbReference>
<evidence type="ECO:0000256" key="1">
    <source>
        <dbReference type="SAM" id="MobiDB-lite"/>
    </source>
</evidence>
<dbReference type="OrthoDB" id="3646601at2759"/>
<proteinExistence type="predicted"/>
<evidence type="ECO:0000313" key="2">
    <source>
        <dbReference type="EMBL" id="KAF2169750.1"/>
    </source>
</evidence>
<protein>
    <submittedName>
        <fullName evidence="2">Uncharacterized protein</fullName>
    </submittedName>
</protein>
<organism evidence="2 3">
    <name type="scientific">Zasmidium cellare ATCC 36951</name>
    <dbReference type="NCBI Taxonomy" id="1080233"/>
    <lineage>
        <taxon>Eukaryota</taxon>
        <taxon>Fungi</taxon>
        <taxon>Dikarya</taxon>
        <taxon>Ascomycota</taxon>
        <taxon>Pezizomycotina</taxon>
        <taxon>Dothideomycetes</taxon>
        <taxon>Dothideomycetidae</taxon>
        <taxon>Mycosphaerellales</taxon>
        <taxon>Mycosphaerellaceae</taxon>
        <taxon>Zasmidium</taxon>
    </lineage>
</organism>
<dbReference type="Proteomes" id="UP000799537">
    <property type="component" value="Unassembled WGS sequence"/>
</dbReference>
<dbReference type="EMBL" id="ML993587">
    <property type="protein sequence ID" value="KAF2169750.1"/>
    <property type="molecule type" value="Genomic_DNA"/>
</dbReference>
<accession>A0A6A6CUA7</accession>
<name>A0A6A6CUA7_ZASCE</name>
<reference evidence="2" key="1">
    <citation type="journal article" date="2020" name="Stud. Mycol.">
        <title>101 Dothideomycetes genomes: a test case for predicting lifestyles and emergence of pathogens.</title>
        <authorList>
            <person name="Haridas S."/>
            <person name="Albert R."/>
            <person name="Binder M."/>
            <person name="Bloem J."/>
            <person name="Labutti K."/>
            <person name="Salamov A."/>
            <person name="Andreopoulos B."/>
            <person name="Baker S."/>
            <person name="Barry K."/>
            <person name="Bills G."/>
            <person name="Bluhm B."/>
            <person name="Cannon C."/>
            <person name="Castanera R."/>
            <person name="Culley D."/>
            <person name="Daum C."/>
            <person name="Ezra D."/>
            <person name="Gonzalez J."/>
            <person name="Henrissat B."/>
            <person name="Kuo A."/>
            <person name="Liang C."/>
            <person name="Lipzen A."/>
            <person name="Lutzoni F."/>
            <person name="Magnuson J."/>
            <person name="Mondo S."/>
            <person name="Nolan M."/>
            <person name="Ohm R."/>
            <person name="Pangilinan J."/>
            <person name="Park H.-J."/>
            <person name="Ramirez L."/>
            <person name="Alfaro M."/>
            <person name="Sun H."/>
            <person name="Tritt A."/>
            <person name="Yoshinaga Y."/>
            <person name="Zwiers L.-H."/>
            <person name="Turgeon B."/>
            <person name="Goodwin S."/>
            <person name="Spatafora J."/>
            <person name="Crous P."/>
            <person name="Grigoriev I."/>
        </authorList>
    </citation>
    <scope>NUCLEOTIDE SEQUENCE</scope>
    <source>
        <strain evidence="2">ATCC 36951</strain>
    </source>
</reference>
<evidence type="ECO:0000313" key="3">
    <source>
        <dbReference type="Proteomes" id="UP000799537"/>
    </source>
</evidence>